<dbReference type="PRINTS" id="PR00411">
    <property type="entry name" value="PNDRDTASEI"/>
</dbReference>
<dbReference type="FunFam" id="3.50.50.60:FF:000341">
    <property type="entry name" value="Baeyer-Villiger monooxygenase"/>
    <property type="match status" value="1"/>
</dbReference>
<dbReference type="RefSeq" id="WP_119772239.1">
    <property type="nucleotide sequence ID" value="NZ_QYUO01000003.1"/>
</dbReference>
<dbReference type="Pfam" id="PF13738">
    <property type="entry name" value="Pyr_redox_3"/>
    <property type="match status" value="1"/>
</dbReference>
<keyword evidence="5" id="KW-0521">NADP</keyword>
<dbReference type="PANTHER" id="PTHR43098:SF4">
    <property type="entry name" value="BLR3857 PROTEIN"/>
    <property type="match status" value="1"/>
</dbReference>
<gene>
    <name evidence="8" type="ORF">D3871_27415</name>
</gene>
<dbReference type="OrthoDB" id="9766402at2"/>
<evidence type="ECO:0000313" key="9">
    <source>
        <dbReference type="Proteomes" id="UP000265955"/>
    </source>
</evidence>
<evidence type="ECO:0000256" key="1">
    <source>
        <dbReference type="ARBA" id="ARBA00001974"/>
    </source>
</evidence>
<organism evidence="8 9">
    <name type="scientific">Noviherbaspirillum saxi</name>
    <dbReference type="NCBI Taxonomy" id="2320863"/>
    <lineage>
        <taxon>Bacteria</taxon>
        <taxon>Pseudomonadati</taxon>
        <taxon>Pseudomonadota</taxon>
        <taxon>Betaproteobacteria</taxon>
        <taxon>Burkholderiales</taxon>
        <taxon>Oxalobacteraceae</taxon>
        <taxon>Noviherbaspirillum</taxon>
    </lineage>
</organism>
<dbReference type="EMBL" id="QYUO01000003">
    <property type="protein sequence ID" value="RJF92354.1"/>
    <property type="molecule type" value="Genomic_DNA"/>
</dbReference>
<keyword evidence="7" id="KW-0503">Monooxygenase</keyword>
<evidence type="ECO:0000256" key="5">
    <source>
        <dbReference type="ARBA" id="ARBA00022857"/>
    </source>
</evidence>
<sequence>MASGHDKFQTDIAPATGSIEDKTLREKYKTEREKRLRVGGNAQYRSTEGELANYLEDPFIDRELERNPITRDVDVLVIGGGFGGLMAAARLHESGVTNFMIIEKGSDFGGTWYWNRYPGAACDIESYIYLPLLDELGYVPVEKYSRGPEIFEHSRAIGRKYDLYRRARFGTEVKELRWDDDSALWVVSTNRGDTICARFVCMSTGPLQRPKLPNIPGITSFEGHSFHTSRWDYTYTGGDASGGLKGLTDKRVGIIGTGATAVQCIPHLGKWAKHLYVFQRTPVSVAPRGNCPTDLEWAKSLKPGWQKQRMDNFNAIVCGEKQSEDLVADGWTSIFSTIGVELAGHGELAEQRQLADFQYMEEVRARIDAVVKDLGTAAALKPYYNVMCKRPAFHDTYLETFNRPNVTLVDTQGNGVERVTKDGIIANGTEYKIDCLIYSTGFEFQTDFEHRNGFKIYGRNGKSLGEKWKDGLSTLWGYHTRDFPNCFIMGNGQGANTPNFTHMLNVGSQHIAYIVKHCIDNRLRAIEPTEQAEQAWVEHVMSFAGIRQKYDLECTPSYYNNEGMPSDITSTRNNFYMGGAFTFIKLLEDWRLKGNFDLFDREKDDKSLQRSAEKRQLRG</sequence>
<evidence type="ECO:0000313" key="8">
    <source>
        <dbReference type="EMBL" id="RJF92354.1"/>
    </source>
</evidence>
<keyword evidence="9" id="KW-1185">Reference proteome</keyword>
<dbReference type="GO" id="GO:0004497">
    <property type="term" value="F:monooxygenase activity"/>
    <property type="evidence" value="ECO:0007669"/>
    <property type="project" value="UniProtKB-KW"/>
</dbReference>
<keyword evidence="6" id="KW-0560">Oxidoreductase</keyword>
<evidence type="ECO:0000256" key="2">
    <source>
        <dbReference type="ARBA" id="ARBA00010139"/>
    </source>
</evidence>
<dbReference type="PANTHER" id="PTHR43098">
    <property type="entry name" value="L-ORNITHINE N(5)-MONOOXYGENASE-RELATED"/>
    <property type="match status" value="1"/>
</dbReference>
<reference evidence="9" key="1">
    <citation type="submission" date="2018-09" db="EMBL/GenBank/DDBJ databases">
        <authorList>
            <person name="Zhu H."/>
        </authorList>
    </citation>
    <scope>NUCLEOTIDE SEQUENCE [LARGE SCALE GENOMIC DNA]</scope>
    <source>
        <strain evidence="9">K1R23-30</strain>
    </source>
</reference>
<dbReference type="InterPro" id="IPR036188">
    <property type="entry name" value="FAD/NAD-bd_sf"/>
</dbReference>
<dbReference type="InterPro" id="IPR050775">
    <property type="entry name" value="FAD-binding_Monooxygenases"/>
</dbReference>
<comment type="cofactor">
    <cofactor evidence="1">
        <name>FAD</name>
        <dbReference type="ChEBI" id="CHEBI:57692"/>
    </cofactor>
</comment>
<evidence type="ECO:0000256" key="4">
    <source>
        <dbReference type="ARBA" id="ARBA00022827"/>
    </source>
</evidence>
<keyword evidence="4" id="KW-0274">FAD</keyword>
<comment type="similarity">
    <text evidence="2">Belongs to the FAD-binding monooxygenase family.</text>
</comment>
<comment type="caution">
    <text evidence="8">The sequence shown here is derived from an EMBL/GenBank/DDBJ whole genome shotgun (WGS) entry which is preliminary data.</text>
</comment>
<name>A0A3A3FIJ5_9BURK</name>
<proteinExistence type="inferred from homology"/>
<protein>
    <submittedName>
        <fullName evidence="8">NAD(P)/FAD-dependent oxidoreductase</fullName>
    </submittedName>
</protein>
<accession>A0A3A3FIJ5</accession>
<dbReference type="Gene3D" id="3.50.50.60">
    <property type="entry name" value="FAD/NAD(P)-binding domain"/>
    <property type="match status" value="2"/>
</dbReference>
<evidence type="ECO:0000256" key="3">
    <source>
        <dbReference type="ARBA" id="ARBA00022630"/>
    </source>
</evidence>
<dbReference type="AlphaFoldDB" id="A0A3A3FIJ5"/>
<dbReference type="SUPFAM" id="SSF51905">
    <property type="entry name" value="FAD/NAD(P)-binding domain"/>
    <property type="match status" value="1"/>
</dbReference>
<evidence type="ECO:0000256" key="7">
    <source>
        <dbReference type="ARBA" id="ARBA00023033"/>
    </source>
</evidence>
<keyword evidence="3" id="KW-0285">Flavoprotein</keyword>
<dbReference type="Proteomes" id="UP000265955">
    <property type="component" value="Unassembled WGS sequence"/>
</dbReference>
<evidence type="ECO:0000256" key="6">
    <source>
        <dbReference type="ARBA" id="ARBA00023002"/>
    </source>
</evidence>